<dbReference type="PANTHER" id="PTHR11046">
    <property type="entry name" value="OLIGORIBONUCLEASE, MITOCHONDRIAL"/>
    <property type="match status" value="1"/>
</dbReference>
<dbReference type="Gene3D" id="3.30.420.10">
    <property type="entry name" value="Ribonuclease H-like superfamily/Ribonuclease H"/>
    <property type="match status" value="1"/>
</dbReference>
<evidence type="ECO:0000256" key="4">
    <source>
        <dbReference type="ARBA" id="ARBA00022839"/>
    </source>
</evidence>
<evidence type="ECO:0000313" key="7">
    <source>
        <dbReference type="Proteomes" id="UP000444721"/>
    </source>
</evidence>
<dbReference type="SUPFAM" id="SSF53098">
    <property type="entry name" value="Ribonuclease H-like"/>
    <property type="match status" value="1"/>
</dbReference>
<dbReference type="InterPro" id="IPR013520">
    <property type="entry name" value="Ribonucl_H"/>
</dbReference>
<organism evidence="6 7">
    <name type="scientific">Naegleria fowleri</name>
    <name type="common">Brain eating amoeba</name>
    <dbReference type="NCBI Taxonomy" id="5763"/>
    <lineage>
        <taxon>Eukaryota</taxon>
        <taxon>Discoba</taxon>
        <taxon>Heterolobosea</taxon>
        <taxon>Tetramitia</taxon>
        <taxon>Eutetramitia</taxon>
        <taxon>Vahlkampfiidae</taxon>
        <taxon>Naegleria</taxon>
    </lineage>
</organism>
<dbReference type="OMA" id="YMPLVNN"/>
<keyword evidence="4" id="KW-0269">Exonuclease</keyword>
<proteinExistence type="inferred from homology"/>
<dbReference type="InterPro" id="IPR036397">
    <property type="entry name" value="RNaseH_sf"/>
</dbReference>
<dbReference type="CDD" id="cd06135">
    <property type="entry name" value="Orn"/>
    <property type="match status" value="1"/>
</dbReference>
<evidence type="ECO:0000256" key="3">
    <source>
        <dbReference type="ARBA" id="ARBA00022801"/>
    </source>
</evidence>
<sequence length="253" mass="29758">MYRGDRRIGSITNPFAKVKHFSSSNINTSPDPNRITWDDLMTDEYFNAVKEEYTSSKHQPFHEQPLGFNPNEPIVWIDIETSGLDINKDKILEISCVITDSNLNLISEHESMVINYPEEFINKNFSEWCKKQHMLSGLTDDVRTSTLTIKDAEINLVKFLNRFTRKLQTNLAGNSIHFDKQFLQKEMPLVDSIFPHRLIDVSSFGELCKRWNPQLYAQRPAKVKLHRSRADIYESIREMMFYRKYIFSNLLRK</sequence>
<keyword evidence="2" id="KW-0540">Nuclease</keyword>
<dbReference type="InterPro" id="IPR012337">
    <property type="entry name" value="RNaseH-like_sf"/>
</dbReference>
<comment type="similarity">
    <text evidence="1">Belongs to the oligoribonuclease family.</text>
</comment>
<accession>A0A6A5C2B8</accession>
<evidence type="ECO:0000313" key="6">
    <source>
        <dbReference type="EMBL" id="KAF0980038.1"/>
    </source>
</evidence>
<dbReference type="GO" id="GO:0000175">
    <property type="term" value="F:3'-5'-RNA exonuclease activity"/>
    <property type="evidence" value="ECO:0007669"/>
    <property type="project" value="InterPro"/>
</dbReference>
<dbReference type="GeneID" id="68108409"/>
<dbReference type="Pfam" id="PF00929">
    <property type="entry name" value="RNase_T"/>
    <property type="match status" value="1"/>
</dbReference>
<dbReference type="SMART" id="SM00479">
    <property type="entry name" value="EXOIII"/>
    <property type="match status" value="1"/>
</dbReference>
<keyword evidence="3" id="KW-0378">Hydrolase</keyword>
<dbReference type="OrthoDB" id="270189at2759"/>
<gene>
    <name evidence="6" type="ORF">FDP41_001191</name>
</gene>
<dbReference type="GO" id="GO:0003676">
    <property type="term" value="F:nucleic acid binding"/>
    <property type="evidence" value="ECO:0007669"/>
    <property type="project" value="InterPro"/>
</dbReference>
<dbReference type="VEuPathDB" id="AmoebaDB:NfTy_048690"/>
<evidence type="ECO:0000256" key="1">
    <source>
        <dbReference type="ARBA" id="ARBA00009921"/>
    </source>
</evidence>
<name>A0A6A5C2B8_NAEFO</name>
<dbReference type="VEuPathDB" id="AmoebaDB:FDP41_001191"/>
<comment type="caution">
    <text evidence="6">The sequence shown here is derived from an EMBL/GenBank/DDBJ whole genome shotgun (WGS) entry which is preliminary data.</text>
</comment>
<dbReference type="InterPro" id="IPR022894">
    <property type="entry name" value="Oligoribonuclease"/>
</dbReference>
<evidence type="ECO:0000259" key="5">
    <source>
        <dbReference type="SMART" id="SM00479"/>
    </source>
</evidence>
<evidence type="ECO:0000256" key="2">
    <source>
        <dbReference type="ARBA" id="ARBA00022722"/>
    </source>
</evidence>
<keyword evidence="7" id="KW-1185">Reference proteome</keyword>
<dbReference type="PANTHER" id="PTHR11046:SF0">
    <property type="entry name" value="OLIGORIBONUCLEASE, MITOCHONDRIAL"/>
    <property type="match status" value="1"/>
</dbReference>
<protein>
    <recommendedName>
        <fullName evidence="5">Exonuclease domain-containing protein</fullName>
    </recommendedName>
</protein>
<reference evidence="6 7" key="1">
    <citation type="journal article" date="2019" name="Sci. Rep.">
        <title>Nanopore sequencing improves the draft genome of the human pathogenic amoeba Naegleria fowleri.</title>
        <authorList>
            <person name="Liechti N."/>
            <person name="Schurch N."/>
            <person name="Bruggmann R."/>
            <person name="Wittwer M."/>
        </authorList>
    </citation>
    <scope>NUCLEOTIDE SEQUENCE [LARGE SCALE GENOMIC DNA]</scope>
    <source>
        <strain evidence="6 7">ATCC 30894</strain>
    </source>
</reference>
<feature type="domain" description="Exonuclease" evidence="5">
    <location>
        <begin position="73"/>
        <end position="248"/>
    </location>
</feature>
<dbReference type="EMBL" id="VFQX01000022">
    <property type="protein sequence ID" value="KAF0980038.1"/>
    <property type="molecule type" value="Genomic_DNA"/>
</dbReference>
<dbReference type="NCBIfam" id="NF003765">
    <property type="entry name" value="PRK05359.1"/>
    <property type="match status" value="1"/>
</dbReference>
<dbReference type="Proteomes" id="UP000444721">
    <property type="component" value="Unassembled WGS sequence"/>
</dbReference>
<dbReference type="AlphaFoldDB" id="A0A6A5C2B8"/>
<dbReference type="VEuPathDB" id="AmoebaDB:NF0108080"/>
<dbReference type="GO" id="GO:0005739">
    <property type="term" value="C:mitochondrion"/>
    <property type="evidence" value="ECO:0007669"/>
    <property type="project" value="TreeGrafter"/>
</dbReference>
<dbReference type="RefSeq" id="XP_044564751.1">
    <property type="nucleotide sequence ID" value="XM_044702371.1"/>
</dbReference>